<dbReference type="Proteomes" id="UP000287352">
    <property type="component" value="Unassembled WGS sequence"/>
</dbReference>
<evidence type="ECO:0000256" key="3">
    <source>
        <dbReference type="ARBA" id="ARBA00022723"/>
    </source>
</evidence>
<dbReference type="GO" id="GO:0046872">
    <property type="term" value="F:metal ion binding"/>
    <property type="evidence" value="ECO:0007669"/>
    <property type="project" value="UniProtKB-KW"/>
</dbReference>
<keyword evidence="5" id="KW-0201">Cytochrome c-type biogenesis</keyword>
<keyword evidence="3 7" id="KW-0479">Metal-binding</keyword>
<dbReference type="GO" id="GO:0005886">
    <property type="term" value="C:plasma membrane"/>
    <property type="evidence" value="ECO:0007669"/>
    <property type="project" value="TreeGrafter"/>
</dbReference>
<dbReference type="PANTHER" id="PTHR47870">
    <property type="entry name" value="CYTOCHROME C-TYPE BIOGENESIS PROTEIN CCMH"/>
    <property type="match status" value="1"/>
</dbReference>
<dbReference type="CDD" id="cd16378">
    <property type="entry name" value="CcmH_N"/>
    <property type="match status" value="1"/>
</dbReference>
<dbReference type="Pfam" id="PF03918">
    <property type="entry name" value="CcmH"/>
    <property type="match status" value="1"/>
</dbReference>
<evidence type="ECO:0000256" key="1">
    <source>
        <dbReference type="ARBA" id="ARBA00010342"/>
    </source>
</evidence>
<dbReference type="InterPro" id="IPR005616">
    <property type="entry name" value="CcmH/CycL/Ccl2/NrfF_N"/>
</dbReference>
<dbReference type="InterPro" id="IPR038297">
    <property type="entry name" value="CcmH/CycL/NrfF/Ccl2_sf"/>
</dbReference>
<reference evidence="10" key="1">
    <citation type="submission" date="2018-12" db="EMBL/GenBank/DDBJ databases">
        <title>Tengunoibacter tsumagoiensis gen. nov., sp. nov., Dictyobacter kobayashii sp. nov., D. alpinus sp. nov., and D. joshuensis sp. nov. and description of Dictyobacteraceae fam. nov. within the order Ktedonobacterales isolated from Tengu-no-mugimeshi.</title>
        <authorList>
            <person name="Wang C.M."/>
            <person name="Zheng Y."/>
            <person name="Sakai Y."/>
            <person name="Toyoda A."/>
            <person name="Minakuchi Y."/>
            <person name="Abe K."/>
            <person name="Yokota A."/>
            <person name="Yabe S."/>
        </authorList>
    </citation>
    <scope>NUCLEOTIDE SEQUENCE [LARGE SCALE GENOMIC DNA]</scope>
    <source>
        <strain evidence="10">Uno3</strain>
    </source>
</reference>
<evidence type="ECO:0000313" key="10">
    <source>
        <dbReference type="Proteomes" id="UP000287352"/>
    </source>
</evidence>
<comment type="caution">
    <text evidence="9">The sequence shown here is derived from an EMBL/GenBank/DDBJ whole genome shotgun (WGS) entry which is preliminary data.</text>
</comment>
<keyword evidence="4 7" id="KW-0732">Signal</keyword>
<dbReference type="GO" id="GO:0017004">
    <property type="term" value="P:cytochrome complex assembly"/>
    <property type="evidence" value="ECO:0007669"/>
    <property type="project" value="UniProtKB-KW"/>
</dbReference>
<name>A0A402A5G2_9CHLR</name>
<dbReference type="EMBL" id="BIFR01000001">
    <property type="protein sequence ID" value="GCE14377.1"/>
    <property type="molecule type" value="Genomic_DNA"/>
</dbReference>
<organism evidence="9 10">
    <name type="scientific">Tengunoibacter tsumagoiensis</name>
    <dbReference type="NCBI Taxonomy" id="2014871"/>
    <lineage>
        <taxon>Bacteria</taxon>
        <taxon>Bacillati</taxon>
        <taxon>Chloroflexota</taxon>
        <taxon>Ktedonobacteria</taxon>
        <taxon>Ktedonobacterales</taxon>
        <taxon>Dictyobacteraceae</taxon>
        <taxon>Tengunoibacter</taxon>
    </lineage>
</organism>
<proteinExistence type="inferred from homology"/>
<feature type="transmembrane region" description="Helical" evidence="7">
    <location>
        <begin position="106"/>
        <end position="127"/>
    </location>
</feature>
<keyword evidence="7" id="KW-1133">Transmembrane helix</keyword>
<evidence type="ECO:0000313" key="9">
    <source>
        <dbReference type="EMBL" id="GCE14377.1"/>
    </source>
</evidence>
<evidence type="ECO:0000256" key="4">
    <source>
        <dbReference type="ARBA" id="ARBA00022729"/>
    </source>
</evidence>
<keyword evidence="7" id="KW-0812">Transmembrane</keyword>
<dbReference type="InterPro" id="IPR051263">
    <property type="entry name" value="C-type_cytochrome_biogenesis"/>
</dbReference>
<evidence type="ECO:0000259" key="8">
    <source>
        <dbReference type="Pfam" id="PF03918"/>
    </source>
</evidence>
<keyword evidence="6 7" id="KW-0408">Iron</keyword>
<dbReference type="RefSeq" id="WP_126581789.1">
    <property type="nucleotide sequence ID" value="NZ_BIFR01000001.1"/>
</dbReference>
<evidence type="ECO:0000256" key="7">
    <source>
        <dbReference type="RuleBase" id="RU364112"/>
    </source>
</evidence>
<dbReference type="PANTHER" id="PTHR47870:SF1">
    <property type="entry name" value="CYTOCHROME C-TYPE BIOGENESIS PROTEIN CCMH"/>
    <property type="match status" value="1"/>
</dbReference>
<dbReference type="AlphaFoldDB" id="A0A402A5G2"/>
<keyword evidence="10" id="KW-1185">Reference proteome</keyword>
<accession>A0A402A5G2</accession>
<keyword evidence="7" id="KW-0472">Membrane</keyword>
<evidence type="ECO:0000256" key="6">
    <source>
        <dbReference type="ARBA" id="ARBA00023004"/>
    </source>
</evidence>
<keyword evidence="2 7" id="KW-0349">Heme</keyword>
<comment type="function">
    <text evidence="7">Possible subunit of a heme lyase.</text>
</comment>
<dbReference type="Gene3D" id="1.10.8.640">
    <property type="entry name" value="Cytochrome C biogenesis protein"/>
    <property type="match status" value="1"/>
</dbReference>
<feature type="domain" description="CcmH/CycL/Ccl2/NrfF N-terminal" evidence="8">
    <location>
        <begin position="13"/>
        <end position="147"/>
    </location>
</feature>
<protein>
    <recommendedName>
        <fullName evidence="7">Cytochrome c-type biogenesis protein</fullName>
    </recommendedName>
</protein>
<dbReference type="OrthoDB" id="164946at2"/>
<evidence type="ECO:0000256" key="5">
    <source>
        <dbReference type="ARBA" id="ARBA00022748"/>
    </source>
</evidence>
<sequence>MRQRRSLFLVLALVLLLIAFWSTLSLVTPKQQSLEQRTHNVAAQLKCPVCQNESVADSSADLAQQMRANIRLQLQAGKSEQEVLAFYRSRYGSDIVLSPAWQGLSLLAWLVPILLFVLGGSLIFFVLRDWQRVAPVVKNPELKAEEEPGLAGYRAQLEQELAAEDILFRRSGKQV</sequence>
<gene>
    <name evidence="9" type="ORF">KTT_42360</name>
</gene>
<comment type="similarity">
    <text evidence="1 7">Belongs to the CcmH/CycL/Ccl2/NrfF family.</text>
</comment>
<evidence type="ECO:0000256" key="2">
    <source>
        <dbReference type="ARBA" id="ARBA00022617"/>
    </source>
</evidence>